<dbReference type="InterPro" id="IPR027417">
    <property type="entry name" value="P-loop_NTPase"/>
</dbReference>
<dbReference type="PANTHER" id="PTHR11259">
    <property type="entry name" value="RAS-RELATED GTP BINDING RAG/GTR YEAST"/>
    <property type="match status" value="1"/>
</dbReference>
<dbReference type="Gene3D" id="3.30.450.190">
    <property type="match status" value="1"/>
</dbReference>
<dbReference type="EMBL" id="KL197713">
    <property type="protein sequence ID" value="KDQ61143.1"/>
    <property type="molecule type" value="Genomic_DNA"/>
</dbReference>
<dbReference type="GO" id="GO:0005525">
    <property type="term" value="F:GTP binding"/>
    <property type="evidence" value="ECO:0007669"/>
    <property type="project" value="UniProtKB-UniRule"/>
</dbReference>
<gene>
    <name evidence="6" type="ORF">JAAARDRAFT_124328</name>
</gene>
<dbReference type="InterPro" id="IPR006762">
    <property type="entry name" value="Gtr1_RagA"/>
</dbReference>
<keyword evidence="3 4" id="KW-0342">GTP-binding</keyword>
<comment type="function">
    <text evidence="4">GTPase involved in activation of the TORC1 signaling pathway, which promotes growth and represses autophagy in nutrient-rich conditions.</text>
</comment>
<dbReference type="GO" id="GO:0000329">
    <property type="term" value="C:fungal-type vacuole membrane"/>
    <property type="evidence" value="ECO:0007669"/>
    <property type="project" value="TreeGrafter"/>
</dbReference>
<dbReference type="HOGENOM" id="CLU_044099_0_0_1"/>
<feature type="compositionally biased region" description="Polar residues" evidence="5">
    <location>
        <begin position="239"/>
        <end position="254"/>
    </location>
</feature>
<dbReference type="Proteomes" id="UP000027265">
    <property type="component" value="Unassembled WGS sequence"/>
</dbReference>
<name>A0A067Q247_9AGAM</name>
<dbReference type="PANTHER" id="PTHR11259:SF1">
    <property type="entry name" value="RAS-RELATED GTP-BINDING PROTEIN"/>
    <property type="match status" value="1"/>
</dbReference>
<protein>
    <recommendedName>
        <fullName evidence="4">GTP-binding protein</fullName>
    </recommendedName>
</protein>
<evidence type="ECO:0000256" key="3">
    <source>
        <dbReference type="ARBA" id="ARBA00023134"/>
    </source>
</evidence>
<accession>A0A067Q247</accession>
<evidence type="ECO:0000256" key="5">
    <source>
        <dbReference type="SAM" id="MobiDB-lite"/>
    </source>
</evidence>
<dbReference type="FunFam" id="3.40.50.300:FF:000488">
    <property type="entry name" value="Small monomeric GTPase (Gtr1)"/>
    <property type="match status" value="1"/>
</dbReference>
<evidence type="ECO:0000256" key="1">
    <source>
        <dbReference type="ARBA" id="ARBA00007756"/>
    </source>
</evidence>
<dbReference type="InterPro" id="IPR039397">
    <property type="entry name" value="RagA/B"/>
</dbReference>
<proteinExistence type="inferred from homology"/>
<evidence type="ECO:0000313" key="6">
    <source>
        <dbReference type="EMBL" id="KDQ61143.1"/>
    </source>
</evidence>
<dbReference type="GO" id="GO:0005634">
    <property type="term" value="C:nucleus"/>
    <property type="evidence" value="ECO:0007669"/>
    <property type="project" value="TreeGrafter"/>
</dbReference>
<dbReference type="OrthoDB" id="10020193at2759"/>
<dbReference type="Gene3D" id="3.40.50.300">
    <property type="entry name" value="P-loop containing nucleotide triphosphate hydrolases"/>
    <property type="match status" value="1"/>
</dbReference>
<keyword evidence="2 4" id="KW-0547">Nucleotide-binding</keyword>
<dbReference type="GO" id="GO:0009267">
    <property type="term" value="P:cellular response to starvation"/>
    <property type="evidence" value="ECO:0007669"/>
    <property type="project" value="TreeGrafter"/>
</dbReference>
<keyword evidence="7" id="KW-1185">Reference proteome</keyword>
<dbReference type="GO" id="GO:0003924">
    <property type="term" value="F:GTPase activity"/>
    <property type="evidence" value="ECO:0007669"/>
    <property type="project" value="UniProtKB-UniRule"/>
</dbReference>
<organism evidence="6 7">
    <name type="scientific">Jaapia argillacea MUCL 33604</name>
    <dbReference type="NCBI Taxonomy" id="933084"/>
    <lineage>
        <taxon>Eukaryota</taxon>
        <taxon>Fungi</taxon>
        <taxon>Dikarya</taxon>
        <taxon>Basidiomycota</taxon>
        <taxon>Agaricomycotina</taxon>
        <taxon>Agaricomycetes</taxon>
        <taxon>Agaricomycetidae</taxon>
        <taxon>Jaapiales</taxon>
        <taxon>Jaapiaceae</taxon>
        <taxon>Jaapia</taxon>
    </lineage>
</organism>
<dbReference type="GO" id="GO:1990131">
    <property type="term" value="C:Gtr1-Gtr2 GTPase complex"/>
    <property type="evidence" value="ECO:0007669"/>
    <property type="project" value="UniProtKB-UniRule"/>
</dbReference>
<evidence type="ECO:0000256" key="2">
    <source>
        <dbReference type="ARBA" id="ARBA00022741"/>
    </source>
</evidence>
<sequence>MGASGSGKTSMRSLIFSNNPASLTARLGATIDVEQNHVRFLGDLILNLWDCGGQDAFMDSYLNSQRSTIFSHVAVLIYVFDIESRDTQKDLEYYKDCLEALKKYSAGARVFLLVHKMDLVRGREREGVLGKRRGELEVESGGMQVGVFGTSIYDESLYKAWSRIVHTLIPNASVLSKHLTKLAKCCSATEVILFERTTFLVIATSSPPTPPPPPTTTTTASSTITSPTTSLPTSPSKPNQPLSSTNIAETTSTDLVDDPHQLSPTRYERTSELIKSFKHSCSRFVREEFHSLELELGEFSAVLDELTKNTYVLIVAHQGFVETAALKLNIRLARKKFEELQGDSLISS</sequence>
<dbReference type="GO" id="GO:1904263">
    <property type="term" value="P:positive regulation of TORC1 signaling"/>
    <property type="evidence" value="ECO:0007669"/>
    <property type="project" value="TreeGrafter"/>
</dbReference>
<reference evidence="7" key="1">
    <citation type="journal article" date="2014" name="Proc. Natl. Acad. Sci. U.S.A.">
        <title>Extensive sampling of basidiomycete genomes demonstrates inadequacy of the white-rot/brown-rot paradigm for wood decay fungi.</title>
        <authorList>
            <person name="Riley R."/>
            <person name="Salamov A.A."/>
            <person name="Brown D.W."/>
            <person name="Nagy L.G."/>
            <person name="Floudas D."/>
            <person name="Held B.W."/>
            <person name="Levasseur A."/>
            <person name="Lombard V."/>
            <person name="Morin E."/>
            <person name="Otillar R."/>
            <person name="Lindquist E.A."/>
            <person name="Sun H."/>
            <person name="LaButti K.M."/>
            <person name="Schmutz J."/>
            <person name="Jabbour D."/>
            <person name="Luo H."/>
            <person name="Baker S.E."/>
            <person name="Pisabarro A.G."/>
            <person name="Walton J.D."/>
            <person name="Blanchette R.A."/>
            <person name="Henrissat B."/>
            <person name="Martin F."/>
            <person name="Cullen D."/>
            <person name="Hibbett D.S."/>
            <person name="Grigoriev I.V."/>
        </authorList>
    </citation>
    <scope>NUCLEOTIDE SEQUENCE [LARGE SCALE GENOMIC DNA]</scope>
    <source>
        <strain evidence="7">MUCL 33604</strain>
    </source>
</reference>
<dbReference type="FunCoup" id="A0A067Q247">
    <property type="interactions" value="177"/>
</dbReference>
<evidence type="ECO:0000256" key="4">
    <source>
        <dbReference type="RuleBase" id="RU367014"/>
    </source>
</evidence>
<dbReference type="GO" id="GO:0010507">
    <property type="term" value="P:negative regulation of autophagy"/>
    <property type="evidence" value="ECO:0007669"/>
    <property type="project" value="TreeGrafter"/>
</dbReference>
<evidence type="ECO:0000313" key="7">
    <source>
        <dbReference type="Proteomes" id="UP000027265"/>
    </source>
</evidence>
<dbReference type="STRING" id="933084.A0A067Q247"/>
<dbReference type="CDD" id="cd11384">
    <property type="entry name" value="RagA_like"/>
    <property type="match status" value="1"/>
</dbReference>
<dbReference type="AlphaFoldDB" id="A0A067Q247"/>
<dbReference type="SUPFAM" id="SSF52540">
    <property type="entry name" value="P-loop containing nucleoside triphosphate hydrolases"/>
    <property type="match status" value="1"/>
</dbReference>
<comment type="subunit">
    <text evidence="4">Component of the GSE complex.</text>
</comment>
<dbReference type="InParanoid" id="A0A067Q247"/>
<dbReference type="Pfam" id="PF04670">
    <property type="entry name" value="Gtr1_RagA"/>
    <property type="match status" value="1"/>
</dbReference>
<feature type="region of interest" description="Disordered" evidence="5">
    <location>
        <begin position="203"/>
        <end position="262"/>
    </location>
</feature>
<comment type="similarity">
    <text evidence="1 4">Belongs to the GTR/RAG GTP-binding protein family.</text>
</comment>
<feature type="compositionally biased region" description="Low complexity" evidence="5">
    <location>
        <begin position="216"/>
        <end position="237"/>
    </location>
</feature>